<evidence type="ECO:0000313" key="1">
    <source>
        <dbReference type="EMBL" id="AWN22483.1"/>
    </source>
</evidence>
<protein>
    <submittedName>
        <fullName evidence="1">Uncharacterized protein</fullName>
    </submittedName>
</protein>
<keyword evidence="2" id="KW-1185">Reference proteome</keyword>
<sequence>MLGYITAGATVLISAWTLFGKNKQDSFSRTEAERAHLDAENKSLRQRLEACDDTEHRLEVLKEFLSDILSDQYALDWIKTRAQTLKDRYKP</sequence>
<organism evidence="1 2">
    <name type="scientific">Deinococcus irradiatisoli</name>
    <dbReference type="NCBI Taxonomy" id="2202254"/>
    <lineage>
        <taxon>Bacteria</taxon>
        <taxon>Thermotogati</taxon>
        <taxon>Deinococcota</taxon>
        <taxon>Deinococci</taxon>
        <taxon>Deinococcales</taxon>
        <taxon>Deinococcaceae</taxon>
        <taxon>Deinococcus</taxon>
    </lineage>
</organism>
<proteinExistence type="predicted"/>
<dbReference type="KEGG" id="dez:DKM44_03885"/>
<dbReference type="Proteomes" id="UP000245368">
    <property type="component" value="Chromosome"/>
</dbReference>
<dbReference type="AlphaFoldDB" id="A0A2Z3JBG7"/>
<dbReference type="EMBL" id="CP029494">
    <property type="protein sequence ID" value="AWN22483.1"/>
    <property type="molecule type" value="Genomic_DNA"/>
</dbReference>
<reference evidence="1 2" key="1">
    <citation type="submission" date="2018-05" db="EMBL/GenBank/DDBJ databases">
        <title>Complete Genome Sequence of Deinococcus sp. strain 17bor-2.</title>
        <authorList>
            <person name="Srinivasan S."/>
        </authorList>
    </citation>
    <scope>NUCLEOTIDE SEQUENCE [LARGE SCALE GENOMIC DNA]</scope>
    <source>
        <strain evidence="1 2">17bor-2</strain>
    </source>
</reference>
<name>A0A2Z3JBG7_9DEIO</name>
<accession>A0A2Z3JBG7</accession>
<gene>
    <name evidence="1" type="ORF">DKM44_03885</name>
</gene>
<evidence type="ECO:0000313" key="2">
    <source>
        <dbReference type="Proteomes" id="UP000245368"/>
    </source>
</evidence>